<feature type="domain" description="HTH tetR-type" evidence="5">
    <location>
        <begin position="8"/>
        <end position="68"/>
    </location>
</feature>
<evidence type="ECO:0000313" key="6">
    <source>
        <dbReference type="EMBL" id="KYH31173.1"/>
    </source>
</evidence>
<dbReference type="SUPFAM" id="SSF48498">
    <property type="entry name" value="Tetracyclin repressor-like, C-terminal domain"/>
    <property type="match status" value="1"/>
</dbReference>
<keyword evidence="7" id="KW-1185">Reference proteome</keyword>
<dbReference type="Proteomes" id="UP000075670">
    <property type="component" value="Unassembled WGS sequence"/>
</dbReference>
<evidence type="ECO:0000259" key="5">
    <source>
        <dbReference type="PROSITE" id="PS50977"/>
    </source>
</evidence>
<proteinExistence type="predicted"/>
<keyword evidence="3" id="KW-0804">Transcription</keyword>
<evidence type="ECO:0000256" key="2">
    <source>
        <dbReference type="ARBA" id="ARBA00023125"/>
    </source>
</evidence>
<dbReference type="EMBL" id="LTBC01000014">
    <property type="protein sequence ID" value="KYH31173.1"/>
    <property type="molecule type" value="Genomic_DNA"/>
</dbReference>
<evidence type="ECO:0000313" key="7">
    <source>
        <dbReference type="Proteomes" id="UP000075670"/>
    </source>
</evidence>
<keyword evidence="2 4" id="KW-0238">DNA-binding</keyword>
<sequence>MTVKETSATRQQQIIAAALDIIAKRGLANLTTAAIAQEVGFSEGAIFKHFPGKEAILAAAVKSVGGRLASQAAAIAGRKDVPPGEKLKLILDLHLSLAATSPAMPRILFSDELYTSYASLKEIIRGIIAGYTRALEAIFNEGMETGEFKRFFPAHTLAFIFIGLIQSTIIRWRLDDGIDPREQGQHIYRAIMFMVGR</sequence>
<dbReference type="InterPro" id="IPR036271">
    <property type="entry name" value="Tet_transcr_reg_TetR-rel_C_sf"/>
</dbReference>
<dbReference type="GO" id="GO:0003700">
    <property type="term" value="F:DNA-binding transcription factor activity"/>
    <property type="evidence" value="ECO:0007669"/>
    <property type="project" value="TreeGrafter"/>
</dbReference>
<keyword evidence="1" id="KW-0805">Transcription regulation</keyword>
<comment type="caution">
    <text evidence="6">The sequence shown here is derived from an EMBL/GenBank/DDBJ whole genome shotgun (WGS) entry which is preliminary data.</text>
</comment>
<dbReference type="Gene3D" id="1.10.357.10">
    <property type="entry name" value="Tetracycline Repressor, domain 2"/>
    <property type="match status" value="1"/>
</dbReference>
<dbReference type="PANTHER" id="PTHR30055:SF240">
    <property type="entry name" value="HTH-TYPE TRANSCRIPTIONAL REGULATOR ACRR"/>
    <property type="match status" value="1"/>
</dbReference>
<name>A0A151AUD5_9FIRM</name>
<evidence type="ECO:0000256" key="4">
    <source>
        <dbReference type="PROSITE-ProRule" id="PRU00335"/>
    </source>
</evidence>
<dbReference type="PATRIC" id="fig|1122241.3.peg.2711"/>
<dbReference type="PANTHER" id="PTHR30055">
    <property type="entry name" value="HTH-TYPE TRANSCRIPTIONAL REGULATOR RUTR"/>
    <property type="match status" value="1"/>
</dbReference>
<organism evidence="6 7">
    <name type="scientific">Moorella mulderi DSM 14980</name>
    <dbReference type="NCBI Taxonomy" id="1122241"/>
    <lineage>
        <taxon>Bacteria</taxon>
        <taxon>Bacillati</taxon>
        <taxon>Bacillota</taxon>
        <taxon>Clostridia</taxon>
        <taxon>Neomoorellales</taxon>
        <taxon>Neomoorellaceae</taxon>
        <taxon>Neomoorella</taxon>
    </lineage>
</organism>
<dbReference type="Pfam" id="PF08359">
    <property type="entry name" value="TetR_C_4"/>
    <property type="match status" value="1"/>
</dbReference>
<dbReference type="AlphaFoldDB" id="A0A151AUD5"/>
<dbReference type="OrthoDB" id="13453at2"/>
<dbReference type="PROSITE" id="PS50977">
    <property type="entry name" value="HTH_TETR_2"/>
    <property type="match status" value="1"/>
</dbReference>
<gene>
    <name evidence="6" type="primary">fadR_3</name>
    <name evidence="6" type="ORF">MOMUL_25540</name>
</gene>
<dbReference type="RefSeq" id="WP_062285324.1">
    <property type="nucleotide sequence ID" value="NZ_LTBC01000014.1"/>
</dbReference>
<dbReference type="PRINTS" id="PR00455">
    <property type="entry name" value="HTHTETR"/>
</dbReference>
<evidence type="ECO:0000256" key="1">
    <source>
        <dbReference type="ARBA" id="ARBA00023015"/>
    </source>
</evidence>
<protein>
    <submittedName>
        <fullName evidence="6">Fatty acid metabolism regulator protein</fullName>
    </submittedName>
</protein>
<dbReference type="SUPFAM" id="SSF46689">
    <property type="entry name" value="Homeodomain-like"/>
    <property type="match status" value="1"/>
</dbReference>
<dbReference type="Pfam" id="PF00440">
    <property type="entry name" value="TetR_N"/>
    <property type="match status" value="1"/>
</dbReference>
<dbReference type="InterPro" id="IPR001647">
    <property type="entry name" value="HTH_TetR"/>
</dbReference>
<feature type="DNA-binding region" description="H-T-H motif" evidence="4">
    <location>
        <begin position="31"/>
        <end position="50"/>
    </location>
</feature>
<accession>A0A151AUD5</accession>
<dbReference type="GO" id="GO:0000976">
    <property type="term" value="F:transcription cis-regulatory region binding"/>
    <property type="evidence" value="ECO:0007669"/>
    <property type="project" value="TreeGrafter"/>
</dbReference>
<dbReference type="InterPro" id="IPR009057">
    <property type="entry name" value="Homeodomain-like_sf"/>
</dbReference>
<evidence type="ECO:0000256" key="3">
    <source>
        <dbReference type="ARBA" id="ARBA00023163"/>
    </source>
</evidence>
<reference evidence="6 7" key="1">
    <citation type="submission" date="2016-02" db="EMBL/GenBank/DDBJ databases">
        <title>Genome sequence of Moorella mulderi DSM 14980.</title>
        <authorList>
            <person name="Poehlein A."/>
            <person name="Daniel R."/>
        </authorList>
    </citation>
    <scope>NUCLEOTIDE SEQUENCE [LARGE SCALE GENOMIC DNA]</scope>
    <source>
        <strain evidence="6 7">DSM 14980</strain>
    </source>
</reference>
<dbReference type="InterPro" id="IPR050109">
    <property type="entry name" value="HTH-type_TetR-like_transc_reg"/>
</dbReference>
<dbReference type="InterPro" id="IPR013570">
    <property type="entry name" value="Tscrpt_reg_YsiA_C"/>
</dbReference>